<keyword evidence="3" id="KW-1185">Reference proteome</keyword>
<protein>
    <submittedName>
        <fullName evidence="2">Uncharacterized protein</fullName>
    </submittedName>
</protein>
<name>B4E5A4_BURCJ</name>
<evidence type="ECO:0000313" key="2">
    <source>
        <dbReference type="EMBL" id="CAR50529.1"/>
    </source>
</evidence>
<dbReference type="KEGG" id="bcj:BCAL0218"/>
<gene>
    <name evidence="2" type="ORF">BCAL0218</name>
</gene>
<dbReference type="Proteomes" id="UP000001035">
    <property type="component" value="Chromosome 1"/>
</dbReference>
<organism evidence="2 3">
    <name type="scientific">Burkholderia cenocepacia (strain ATCC BAA-245 / DSM 16553 / LMG 16656 / NCTC 13227 / J2315 / CF5610)</name>
    <name type="common">Burkholderia cepacia (strain J2315)</name>
    <dbReference type="NCBI Taxonomy" id="216591"/>
    <lineage>
        <taxon>Bacteria</taxon>
        <taxon>Pseudomonadati</taxon>
        <taxon>Pseudomonadota</taxon>
        <taxon>Betaproteobacteria</taxon>
        <taxon>Burkholderiales</taxon>
        <taxon>Burkholderiaceae</taxon>
        <taxon>Burkholderia</taxon>
        <taxon>Burkholderia cepacia complex</taxon>
    </lineage>
</organism>
<accession>B4E5A4</accession>
<feature type="region of interest" description="Disordered" evidence="1">
    <location>
        <begin position="1"/>
        <end position="27"/>
    </location>
</feature>
<dbReference type="HOGENOM" id="CLU_2153559_0_0_4"/>
<sequence length="111" mass="12082">MSGTKSLPKPRHVAAPQRNAVTDQARHMKEADCRVEMGTGGRPAIRDDIVLLGKVIERNRVIEFGDETGSPRSPKGAAKAFVPMLAWIGAGSLQCPLQSRYFLQEALTNLP</sequence>
<evidence type="ECO:0000313" key="3">
    <source>
        <dbReference type="Proteomes" id="UP000001035"/>
    </source>
</evidence>
<proteinExistence type="predicted"/>
<reference evidence="2 3" key="1">
    <citation type="journal article" date="2009" name="J. Bacteriol.">
        <title>The genome of Burkholderia cenocepacia J2315, an epidemic pathogen of cystic fibrosis patients.</title>
        <authorList>
            <person name="Holden M.T."/>
            <person name="Seth-Smith H.M."/>
            <person name="Crossman L.C."/>
            <person name="Sebaihia M."/>
            <person name="Bentley S.D."/>
            <person name="Cerdeno-Tarraga A.M."/>
            <person name="Thomson N.R."/>
            <person name="Bason N."/>
            <person name="Quail M.A."/>
            <person name="Sharp S."/>
            <person name="Cherevach I."/>
            <person name="Churcher C."/>
            <person name="Goodhead I."/>
            <person name="Hauser H."/>
            <person name="Holroyd N."/>
            <person name="Mungall K."/>
            <person name="Scott P."/>
            <person name="Walker D."/>
            <person name="White B."/>
            <person name="Rose H."/>
            <person name="Iversen P."/>
            <person name="Mil-Homens D."/>
            <person name="Rocha E.P."/>
            <person name="Fialho A.M."/>
            <person name="Baldwin A."/>
            <person name="Dowson C."/>
            <person name="Barrell B.G."/>
            <person name="Govan J.R."/>
            <person name="Vandamme P."/>
            <person name="Hart C.A."/>
            <person name="Mahenthiralingam E."/>
            <person name="Parkhill J."/>
        </authorList>
    </citation>
    <scope>NUCLEOTIDE SEQUENCE [LARGE SCALE GENOMIC DNA]</scope>
    <source>
        <strain evidence="3">ATCC BAA-245 / DSM 16553 / LMG 16656 / NCTC 13227 / J2315 / CF5610</strain>
    </source>
</reference>
<evidence type="ECO:0000256" key="1">
    <source>
        <dbReference type="SAM" id="MobiDB-lite"/>
    </source>
</evidence>
<dbReference type="AlphaFoldDB" id="B4E5A4"/>
<dbReference type="EMBL" id="AM747720">
    <property type="protein sequence ID" value="CAR50529.1"/>
    <property type="molecule type" value="Genomic_DNA"/>
</dbReference>